<dbReference type="InterPro" id="IPR043708">
    <property type="entry name" value="DUF5648"/>
</dbReference>
<reference evidence="3" key="1">
    <citation type="submission" date="2014-04" db="EMBL/GenBank/DDBJ databases">
        <title>Evolutionary Origins and Diversification of the Mycorrhizal Mutualists.</title>
        <authorList>
            <consortium name="DOE Joint Genome Institute"/>
            <consortium name="Mycorrhizal Genomics Consortium"/>
            <person name="Kohler A."/>
            <person name="Kuo A."/>
            <person name="Nagy L.G."/>
            <person name="Floudas D."/>
            <person name="Copeland A."/>
            <person name="Barry K.W."/>
            <person name="Cichocki N."/>
            <person name="Veneault-Fourrey C."/>
            <person name="LaButti K."/>
            <person name="Lindquist E.A."/>
            <person name="Lipzen A."/>
            <person name="Lundell T."/>
            <person name="Morin E."/>
            <person name="Murat C."/>
            <person name="Riley R."/>
            <person name="Ohm R."/>
            <person name="Sun H."/>
            <person name="Tunlid A."/>
            <person name="Henrissat B."/>
            <person name="Grigoriev I.V."/>
            <person name="Hibbett D.S."/>
            <person name="Martin F."/>
        </authorList>
    </citation>
    <scope>NUCLEOTIDE SEQUENCE [LARGE SCALE GENOMIC DNA]</scope>
    <source>
        <strain evidence="3">FD-334 SS-4</strain>
    </source>
</reference>
<evidence type="ECO:0000259" key="1">
    <source>
        <dbReference type="Pfam" id="PF18885"/>
    </source>
</evidence>
<dbReference type="Pfam" id="PF18885">
    <property type="entry name" value="DUF5648"/>
    <property type="match status" value="1"/>
</dbReference>
<dbReference type="EMBL" id="KN817617">
    <property type="protein sequence ID" value="KJA16672.1"/>
    <property type="molecule type" value="Genomic_DNA"/>
</dbReference>
<dbReference type="OrthoDB" id="9971254at2759"/>
<accession>A0A0D2KPY5</accession>
<evidence type="ECO:0000313" key="3">
    <source>
        <dbReference type="Proteomes" id="UP000054270"/>
    </source>
</evidence>
<sequence length="163" mass="17429">MALQERSALTCADPTTAVVAIQAYSPSWKGHLWDPLLEDIVGGNSVGSDFQIQGPLARVFPGPSNFTVPIYRLSNSALLDWAFLVSTNGAVPSASGYSVDGIVAYVYPTQICGSIPLYSVFSGSLGDHWYTTNINGRNRMIQLGYVDAGIQGYVLPLDCDCSS</sequence>
<name>A0A0D2KPY5_HYPSF</name>
<evidence type="ECO:0000313" key="2">
    <source>
        <dbReference type="EMBL" id="KJA16672.1"/>
    </source>
</evidence>
<gene>
    <name evidence="2" type="ORF">HYPSUDRAFT_47170</name>
</gene>
<feature type="domain" description="DUF5648" evidence="1">
    <location>
        <begin position="44"/>
        <end position="155"/>
    </location>
</feature>
<proteinExistence type="predicted"/>
<dbReference type="AlphaFoldDB" id="A0A0D2KPY5"/>
<keyword evidence="3" id="KW-1185">Reference proteome</keyword>
<dbReference type="Proteomes" id="UP000054270">
    <property type="component" value="Unassembled WGS sequence"/>
</dbReference>
<protein>
    <recommendedName>
        <fullName evidence="1">DUF5648 domain-containing protein</fullName>
    </recommendedName>
</protein>
<organism evidence="2 3">
    <name type="scientific">Hypholoma sublateritium (strain FD-334 SS-4)</name>
    <dbReference type="NCBI Taxonomy" id="945553"/>
    <lineage>
        <taxon>Eukaryota</taxon>
        <taxon>Fungi</taxon>
        <taxon>Dikarya</taxon>
        <taxon>Basidiomycota</taxon>
        <taxon>Agaricomycotina</taxon>
        <taxon>Agaricomycetes</taxon>
        <taxon>Agaricomycetidae</taxon>
        <taxon>Agaricales</taxon>
        <taxon>Agaricineae</taxon>
        <taxon>Strophariaceae</taxon>
        <taxon>Hypholoma</taxon>
    </lineage>
</organism>